<evidence type="ECO:0000313" key="3">
    <source>
        <dbReference type="Proteomes" id="UP000298327"/>
    </source>
</evidence>
<dbReference type="Proteomes" id="UP000298327">
    <property type="component" value="Unassembled WGS sequence"/>
</dbReference>
<protein>
    <submittedName>
        <fullName evidence="2">Uncharacterized protein</fullName>
    </submittedName>
</protein>
<dbReference type="AlphaFoldDB" id="A0A4Y9Y5M3"/>
<proteinExistence type="predicted"/>
<gene>
    <name evidence="2" type="ORF">EVG20_g8401</name>
</gene>
<accession>A0A4Y9Y5M3</accession>
<name>A0A4Y9Y5M3_9AGAM</name>
<evidence type="ECO:0000256" key="1">
    <source>
        <dbReference type="SAM" id="MobiDB-lite"/>
    </source>
</evidence>
<sequence>MRHRIRIPNFSIVHSQARTPSATTETVTVIASSDSTRAAARHEASQVSTHALQPTPIPTPCKLPLLLALIEPQRGFRRPAASLSPPLLVAPPRVKTAVCDFAAGACARSHEYRGCVHRYVNVVLVRVPGPRSRVSRDESLPERAAAPRARHYPTRRPELEPATEPEGPEQGQEHSCRCTTFDGEVRLALAFAGNTAQPRKAHGARRAARVLEAGHSLVRGTLALP</sequence>
<comment type="caution">
    <text evidence="2">The sequence shown here is derived from an EMBL/GenBank/DDBJ whole genome shotgun (WGS) entry which is preliminary data.</text>
</comment>
<keyword evidence="3" id="KW-1185">Reference proteome</keyword>
<reference evidence="2 3" key="1">
    <citation type="submission" date="2019-02" db="EMBL/GenBank/DDBJ databases">
        <title>Genome sequencing of the rare red list fungi Dentipellis fragilis.</title>
        <authorList>
            <person name="Buettner E."/>
            <person name="Kellner H."/>
        </authorList>
    </citation>
    <scope>NUCLEOTIDE SEQUENCE [LARGE SCALE GENOMIC DNA]</scope>
    <source>
        <strain evidence="2 3">DSM 105465</strain>
    </source>
</reference>
<evidence type="ECO:0000313" key="2">
    <source>
        <dbReference type="EMBL" id="TFY57794.1"/>
    </source>
</evidence>
<organism evidence="2 3">
    <name type="scientific">Dentipellis fragilis</name>
    <dbReference type="NCBI Taxonomy" id="205917"/>
    <lineage>
        <taxon>Eukaryota</taxon>
        <taxon>Fungi</taxon>
        <taxon>Dikarya</taxon>
        <taxon>Basidiomycota</taxon>
        <taxon>Agaricomycotina</taxon>
        <taxon>Agaricomycetes</taxon>
        <taxon>Russulales</taxon>
        <taxon>Hericiaceae</taxon>
        <taxon>Dentipellis</taxon>
    </lineage>
</organism>
<dbReference type="EMBL" id="SEOQ01000725">
    <property type="protein sequence ID" value="TFY57794.1"/>
    <property type="molecule type" value="Genomic_DNA"/>
</dbReference>
<feature type="region of interest" description="Disordered" evidence="1">
    <location>
        <begin position="131"/>
        <end position="176"/>
    </location>
</feature>